<keyword evidence="2" id="KW-0597">Phosphoprotein</keyword>
<dbReference type="SUPFAM" id="SSF48371">
    <property type="entry name" value="ARM repeat"/>
    <property type="match status" value="1"/>
</dbReference>
<reference evidence="3 4" key="1">
    <citation type="journal article" date="2016" name="PLoS ONE">
        <title>Sequence Assembly of Yarrowia lipolytica Strain W29/CLIB89 Shows Transposable Element Diversity.</title>
        <authorList>
            <person name="Magnan C."/>
            <person name="Yu J."/>
            <person name="Chang I."/>
            <person name="Jahn E."/>
            <person name="Kanomata Y."/>
            <person name="Wu J."/>
            <person name="Zeller M."/>
            <person name="Oakes M."/>
            <person name="Baldi P."/>
            <person name="Sandmeyer S."/>
        </authorList>
    </citation>
    <scope>NUCLEOTIDE SEQUENCE [LARGE SCALE GENOMIC DNA]</scope>
    <source>
        <strain evidence="4">CLIB89(W29)</strain>
    </source>
</reference>
<dbReference type="Gene3D" id="1.10.506.10">
    <property type="entry name" value="GTPase Activation - p120gap, domain 1"/>
    <property type="match status" value="1"/>
</dbReference>
<dbReference type="OrthoDB" id="28245at2759"/>
<sequence>MSYSLVPTVLARLSHVLPHTTNATIIETESNDVFQCIRKTMMSACRYGPFSENLFGFLQLLDGVICNDRNTPVEARSPAQLRSLVVILRLLTDFIDAHWEAVEYGVSEMKQVGVAPAAEPFTTTDDDETNASLYAESADQSGGYTPSDKERYFSTRPPKINPNLVKRTLGLIITIKPKIQNIDELISAKNIRNPSLLTEIEYNCNRAIRFLCATNWDEVYALTRSKLALLKLPGEDDNTDYELTELASLLFLDRDTLLPVLKDFWSLIPHIRRPKCQQLALGFLRKSIKHWMVTHARDLARIDEIDHLASIEAQGFFNYIYTLSNQQNQGNMRPSTYKFLTTLILLVPSSFQSYNYKKGLDSGTTEMAFLRHLKNSLNSTGKAFSIAVTCVSEIVSCAQLIWQYNRESPVISFAQKVYPDLYNVLFSSGHKISFVQDFDDVQSGFVASYLHLNQGAISRDVLPMITAKNAHPRYLQNVVHGISKSCSGVHGSPLDTPAFQDAYEQLVQMVTQKSIRHAVLETSPTPTPDQERERLSLASILRDSFTFFDQSFESHDPGLQQSYLFQQGSNIILPIVNAMLSEDLTLSRDASAFASKLLDPRNLESTQSDDVVKMYRSIGMMIRVLCEKIVNPNVRVESLTLIKRRILFSKLEGYLDARCYMAEQYEYLKSENSEGITIESPESRLATSRAAEVVILMALASPDMKLNVMALRCLCIVVKETSLTENVNFFLANPDATSFTIAKNFTVYSDLCQQIYALTGPAALQKRLRKYLQRIDYPSESITSVWKEIEKRWSRLNTIFGHLSDAEITRDGLINQWRNYSGFLASLSGCFVRSTSSQFADNPAVQIIRDHVYEFLQTMVGFMVSPSALIRETACEVLAIDASPLAYHHVFSELDHLINDHVTRKSDNLLLPEQVAAFVKSVLSRVNAEEFYINVDLGALTLRIAKHLESYSDSDSHVIKLKLRVSMLAQTIAKLQEGLNIRHNAVYRTSMVTILSQWFRSVALETVEPSSEHIKTPTTHLHRQKIDLAVASITAMALSLDSLELETSEESVEADGGVSSKIAAFAMHFNMLLKTIDKFSPDHTVYMSPGVAFSKDKVSAIREKTILALSNLISSNADVGLKFALPLGLHKDTRLRLAFLEVFTKMVGSKIQVPEVLSDEQQYEKLVAFVMTNMDITYLICEGCPGTETDNLSELLLDLAGPRSLELVQQVISREIQAAPSAPEVLRRNCVATRMLSKYAKRVGEGYLRETLRGVLSRDVSDLSRDVSGMSVTDSASVASMGSVGSRLSAGSRVPDDNFSPRGSVDSARDMSTSFGQAISLLVSSFPKTLSLVPPQLKSICHTIWTVFEARFKSSPTSAVGAFIFLRFFCPAIVSPESEGLVTAKLTGETRKECLQLAKLLQNMANGTCARVQMDGISRDFLDSQTGIVSGFLRDISSSPGVILARDETPDPVVSADLYTSQLGLHKFLYNHWEDIYHRIALDKRYKKLLRSHLQTDHVTDDDSVAQKSKNLTILLSTMKKPKAFYSVTAASDDEAPIRQFIHKNMHRDVSVATQKSQVVHMAVRKDGIPVIVVNCRMHDPNTMDTEYLLYRFYQVALKLWEQKFAVVVDATFYTDKNYFDHTVFRSIAKMAPAKMLSNCIALYFLNCSVGFGDRFRHTKEVFRAVEFLNPDKIPWRFLDPSNIEDTFDITSLSLLPYTVAQLKEGGYEYRVRQVMPAGMEGAESQLVVTVPGQPPFRNVDFKVGEDFIRIMAADLAYPFPDAPLRTVDSILISTVSVVIETEEGFVVVYSGGELRFLSPRKSEIVRTINEVRAREHVAAEPETDFNKLIVRPEDVIPALLNIGLRSLVSDDNSIRTTAYRLLCLLQSSFALDFGQNLMPCEGLGVPHLSLQLAAFLSEEISITRPEMTYDFLSDFFTAFESVSDSKRQEVIAYASPWIRNIYEYVFLTEHNGYEKTARLIGQFCDITYRNPSNYHCFVHQVWKVLCSEDELAGVLVSEIVSRVTFWQGQGHSADKSKIENMVSLLTTFPSISLCGRIVVATRAIAEVALSASHKKLSKHPNWDELGILLRVCREIFFNAPMLATEYLADVCFIVSIFVDSGSLQFRQSLYHLMVNTAHSFGESPKLQALLSQINEPKTRLLFGLHADNYSASSSTDMDNSIVANVDYLESCCSILLDLLDTVGDKDQANMWRTRWITFVARAAFNDSPAVQGRALVLLGCLAKTEVEDDMVRRVVELLVKQMTIEDPELARDMAVCAISCLTKMVSGLDPRSSIYVDRLFWIAIACVRSSETTEVFNAAMGLLDAVVKSLDKYGDFLNGSLADLLMPAIENDTSWAEFDALCGIKMSREFFETAVCATILRGMQKSVTRPRTLTVLETLLEVSAKTYAKTPRSEFDFQDDDYMATTPPHLCYLFFLHLCSRSRSKLRSYYWLAGYSDTEPTMTSYKCPDALWTYIRSPHPSTVFVLALGAQLFKTCEDDEVMEMRYLGVLSTAASDAPTKFIQVYSDVRPKLASHCSATLNVALLTVVTEVVCKVFSIPDISEQVARGRETLEAGLREAELDCVTACAEFNPKDKDYRTFRHVAAKSVKSLQPHKYY</sequence>
<dbReference type="InterPro" id="IPR023152">
    <property type="entry name" value="RasGAP_CS"/>
</dbReference>
<dbReference type="SMART" id="SM00323">
    <property type="entry name" value="RasGAP"/>
    <property type="match status" value="1"/>
</dbReference>
<dbReference type="GO" id="GO:0007165">
    <property type="term" value="P:signal transduction"/>
    <property type="evidence" value="ECO:0007669"/>
    <property type="project" value="UniProtKB-ARBA"/>
</dbReference>
<dbReference type="eggNOG" id="KOG1826">
    <property type="taxonomic scope" value="Eukaryota"/>
</dbReference>
<dbReference type="SUPFAM" id="SSF48350">
    <property type="entry name" value="GTPase activation domain, GAP"/>
    <property type="match status" value="1"/>
</dbReference>
<evidence type="ECO:0000256" key="2">
    <source>
        <dbReference type="ARBA" id="ARBA00022553"/>
    </source>
</evidence>
<dbReference type="RefSeq" id="XP_065950280.1">
    <property type="nucleotide sequence ID" value="XM_066094208.2"/>
</dbReference>
<evidence type="ECO:0000256" key="1">
    <source>
        <dbReference type="ARBA" id="ARBA00022468"/>
    </source>
</evidence>
<dbReference type="Pfam" id="PF13716">
    <property type="entry name" value="CRAL_TRIO_2"/>
    <property type="match status" value="1"/>
</dbReference>
<accession>A0A1D8N6V1</accession>
<dbReference type="KEGG" id="yli:2906714"/>
<dbReference type="GeneID" id="2906714"/>
<dbReference type="InterPro" id="IPR016024">
    <property type="entry name" value="ARM-type_fold"/>
</dbReference>
<dbReference type="Pfam" id="PF00616">
    <property type="entry name" value="RasGAP"/>
    <property type="match status" value="1"/>
</dbReference>
<dbReference type="InterPro" id="IPR001936">
    <property type="entry name" value="RasGAP_dom"/>
</dbReference>
<organism evidence="3 4">
    <name type="scientific">Yarrowia lipolytica</name>
    <name type="common">Candida lipolytica</name>
    <dbReference type="NCBI Taxonomy" id="4952"/>
    <lineage>
        <taxon>Eukaryota</taxon>
        <taxon>Fungi</taxon>
        <taxon>Dikarya</taxon>
        <taxon>Ascomycota</taxon>
        <taxon>Saccharomycotina</taxon>
        <taxon>Dipodascomycetes</taxon>
        <taxon>Dipodascales</taxon>
        <taxon>Dipodascales incertae sedis</taxon>
        <taxon>Yarrowia</taxon>
    </lineage>
</organism>
<evidence type="ECO:0000313" key="4">
    <source>
        <dbReference type="Proteomes" id="UP000182444"/>
    </source>
</evidence>
<dbReference type="PANTHER" id="PTHR10194:SF142">
    <property type="entry name" value="NEUROFIBROMIN"/>
    <property type="match status" value="1"/>
</dbReference>
<dbReference type="InterPro" id="IPR036865">
    <property type="entry name" value="CRAL-TRIO_dom_sf"/>
</dbReference>
<dbReference type="VEuPathDB" id="FungiDB:YALI0_B07535g"/>
<dbReference type="PROSITE" id="PS50018">
    <property type="entry name" value="RAS_GTPASE_ACTIV_2"/>
    <property type="match status" value="1"/>
</dbReference>
<gene>
    <name evidence="3" type="ORF">YALI1_B09807g</name>
</gene>
<dbReference type="PANTHER" id="PTHR10194">
    <property type="entry name" value="RAS GTPASE-ACTIVATING PROTEINS"/>
    <property type="match status" value="1"/>
</dbReference>
<dbReference type="VEuPathDB" id="FungiDB:YALI1_B09807g"/>
<dbReference type="InterPro" id="IPR039360">
    <property type="entry name" value="Ras_GTPase"/>
</dbReference>
<dbReference type="EMBL" id="CP017554">
    <property type="protein sequence ID" value="AOW01361.1"/>
    <property type="molecule type" value="Genomic_DNA"/>
</dbReference>
<dbReference type="Proteomes" id="UP000182444">
    <property type="component" value="Chromosome 1B"/>
</dbReference>
<dbReference type="GO" id="GO:0005096">
    <property type="term" value="F:GTPase activator activity"/>
    <property type="evidence" value="ECO:0007669"/>
    <property type="project" value="UniProtKB-KW"/>
</dbReference>
<dbReference type="InterPro" id="IPR008936">
    <property type="entry name" value="Rho_GTPase_activation_prot"/>
</dbReference>
<name>A0A1D8N6V1_YARLL</name>
<dbReference type="Gene3D" id="3.40.525.10">
    <property type="entry name" value="CRAL-TRIO lipid binding domain"/>
    <property type="match status" value="1"/>
</dbReference>
<dbReference type="PROSITE" id="PS00509">
    <property type="entry name" value="RAS_GTPASE_ACTIV_1"/>
    <property type="match status" value="1"/>
</dbReference>
<protein>
    <submittedName>
        <fullName evidence="3">Uncharacterized protein</fullName>
    </submittedName>
</protein>
<keyword evidence="1" id="KW-0343">GTPase activation</keyword>
<dbReference type="InterPro" id="IPR001251">
    <property type="entry name" value="CRAL-TRIO_dom"/>
</dbReference>
<evidence type="ECO:0000313" key="3">
    <source>
        <dbReference type="EMBL" id="AOW01361.1"/>
    </source>
</evidence>
<proteinExistence type="predicted"/>